<dbReference type="InterPro" id="IPR001193">
    <property type="entry name" value="MBTPS2"/>
</dbReference>
<dbReference type="GO" id="GO:0031293">
    <property type="term" value="P:membrane protein intracellular domain proteolysis"/>
    <property type="evidence" value="ECO:0007669"/>
    <property type="project" value="TreeGrafter"/>
</dbReference>
<feature type="transmembrane region" description="Helical" evidence="5">
    <location>
        <begin position="185"/>
        <end position="210"/>
    </location>
</feature>
<dbReference type="PANTHER" id="PTHR13325:SF3">
    <property type="entry name" value="MEMBRANE-BOUND TRANSCRIPTION FACTOR SITE-2 PROTEASE"/>
    <property type="match status" value="1"/>
</dbReference>
<dbReference type="Pfam" id="PF02163">
    <property type="entry name" value="Peptidase_M50"/>
    <property type="match status" value="1"/>
</dbReference>
<evidence type="ECO:0000256" key="2">
    <source>
        <dbReference type="ARBA" id="ARBA00022692"/>
    </source>
</evidence>
<feature type="domain" description="Peptidase M50" evidence="6">
    <location>
        <begin position="125"/>
        <end position="202"/>
    </location>
</feature>
<dbReference type="PANTHER" id="PTHR13325">
    <property type="entry name" value="PROTEASE M50 MEMBRANE-BOUND TRANSCRIPTION FACTOR SITE 2 PROTEASE"/>
    <property type="match status" value="1"/>
</dbReference>
<dbReference type="GO" id="GO:0005737">
    <property type="term" value="C:cytoplasm"/>
    <property type="evidence" value="ECO:0007669"/>
    <property type="project" value="TreeGrafter"/>
</dbReference>
<comment type="subcellular location">
    <subcellularLocation>
        <location evidence="1">Endomembrane system</location>
        <topology evidence="1">Multi-pass membrane protein</topology>
    </subcellularLocation>
</comment>
<keyword evidence="3 5" id="KW-1133">Transmembrane helix</keyword>
<name>A0A6B0SLW5_9EURY</name>
<organism evidence="7 8">
    <name type="scientific">Halobacterium bonnevillei</name>
    <dbReference type="NCBI Taxonomy" id="2692200"/>
    <lineage>
        <taxon>Archaea</taxon>
        <taxon>Methanobacteriati</taxon>
        <taxon>Methanobacteriota</taxon>
        <taxon>Stenosarchaea group</taxon>
        <taxon>Halobacteria</taxon>
        <taxon>Halobacteriales</taxon>
        <taxon>Halobacteriaceae</taxon>
        <taxon>Halobacterium</taxon>
    </lineage>
</organism>
<dbReference type="CDD" id="cd06159">
    <property type="entry name" value="S2P-M50_PDZ_Arch"/>
    <property type="match status" value="1"/>
</dbReference>
<dbReference type="AlphaFoldDB" id="A0A6B0SLW5"/>
<dbReference type="GO" id="GO:0004222">
    <property type="term" value="F:metalloendopeptidase activity"/>
    <property type="evidence" value="ECO:0007669"/>
    <property type="project" value="InterPro"/>
</dbReference>
<dbReference type="InterPro" id="IPR008915">
    <property type="entry name" value="Peptidase_M50"/>
</dbReference>
<evidence type="ECO:0000313" key="7">
    <source>
        <dbReference type="EMBL" id="MXR21496.1"/>
    </source>
</evidence>
<keyword evidence="8" id="KW-1185">Reference proteome</keyword>
<reference evidence="7 8" key="1">
    <citation type="submission" date="2019-12" db="EMBL/GenBank/DDBJ databases">
        <title>Isolation and characterization of three novel carbon monoxide-oxidizing members of Halobacteria from salione crusts and soils.</title>
        <authorList>
            <person name="Myers M.R."/>
            <person name="King G.M."/>
        </authorList>
    </citation>
    <scope>NUCLEOTIDE SEQUENCE [LARGE SCALE GENOMIC DNA]</scope>
    <source>
        <strain evidence="7 8">PCN9</strain>
    </source>
</reference>
<gene>
    <name evidence="7" type="ORF">GRX66_13100</name>
</gene>
<keyword evidence="7" id="KW-0645">Protease</keyword>
<dbReference type="PRINTS" id="PR01000">
    <property type="entry name" value="SREBPS2PTASE"/>
</dbReference>
<evidence type="ECO:0000256" key="3">
    <source>
        <dbReference type="ARBA" id="ARBA00022989"/>
    </source>
</evidence>
<evidence type="ECO:0000313" key="8">
    <source>
        <dbReference type="Proteomes" id="UP000471521"/>
    </source>
</evidence>
<comment type="caution">
    <text evidence="7">The sequence shown here is derived from an EMBL/GenBank/DDBJ whole genome shotgun (WGS) entry which is preliminary data.</text>
</comment>
<keyword evidence="7" id="KW-0378">Hydrolase</keyword>
<dbReference type="EMBL" id="WUUU01000119">
    <property type="protein sequence ID" value="MXR21496.1"/>
    <property type="molecule type" value="Genomic_DNA"/>
</dbReference>
<evidence type="ECO:0000256" key="4">
    <source>
        <dbReference type="ARBA" id="ARBA00023136"/>
    </source>
</evidence>
<keyword evidence="2 5" id="KW-0812">Transmembrane</keyword>
<proteinExistence type="predicted"/>
<dbReference type="RefSeq" id="WP_201293015.1">
    <property type="nucleotide sequence ID" value="NZ_WUUU01000119.1"/>
</dbReference>
<keyword evidence="7" id="KW-0482">Metalloprotease</keyword>
<feature type="transmembrane region" description="Helical" evidence="5">
    <location>
        <begin position="146"/>
        <end position="165"/>
    </location>
</feature>
<evidence type="ECO:0000256" key="5">
    <source>
        <dbReference type="SAM" id="Phobius"/>
    </source>
</evidence>
<accession>A0A6B0SLW5</accession>
<dbReference type="Proteomes" id="UP000471521">
    <property type="component" value="Unassembled WGS sequence"/>
</dbReference>
<sequence>MDIWTVALLVLLAYWVGVSWAKARDLLPSFVSSTGPIVTLHTKRGKRLLDKLSKPKRLWRAWGNFGLGIALVVAAGTLFVLVTSAIGTLANPPQPSAVNQPRNALVIPGVSDFMPLSVAPEIVGGLFIGMVVHEFGHGLMCRVEGITVESMGVALLAVLPIGAFVEPNEESQKRADRGARARMFAAGVTNNFVVVVIAFALLFGPVAGAVGRRQR</sequence>
<keyword evidence="4 5" id="KW-0472">Membrane</keyword>
<feature type="transmembrane region" description="Helical" evidence="5">
    <location>
        <begin position="61"/>
        <end position="82"/>
    </location>
</feature>
<protein>
    <submittedName>
        <fullName evidence="7">Metalloprotease</fullName>
    </submittedName>
</protein>
<evidence type="ECO:0000256" key="1">
    <source>
        <dbReference type="ARBA" id="ARBA00004127"/>
    </source>
</evidence>
<dbReference type="OrthoDB" id="15212at2157"/>
<dbReference type="GO" id="GO:0012505">
    <property type="term" value="C:endomembrane system"/>
    <property type="evidence" value="ECO:0007669"/>
    <property type="project" value="UniProtKB-SubCell"/>
</dbReference>
<evidence type="ECO:0000259" key="6">
    <source>
        <dbReference type="Pfam" id="PF02163"/>
    </source>
</evidence>
<dbReference type="GO" id="GO:0016020">
    <property type="term" value="C:membrane"/>
    <property type="evidence" value="ECO:0007669"/>
    <property type="project" value="InterPro"/>
</dbReference>
<feature type="non-terminal residue" evidence="7">
    <location>
        <position position="215"/>
    </location>
</feature>